<evidence type="ECO:0000313" key="4">
    <source>
        <dbReference type="EMBL" id="KZV30324.1"/>
    </source>
</evidence>
<dbReference type="PROSITE" id="PS50004">
    <property type="entry name" value="C2"/>
    <property type="match status" value="1"/>
</dbReference>
<dbReference type="OrthoDB" id="419768at2759"/>
<name>A0A2Z7B786_9LAMI</name>
<dbReference type="InterPro" id="IPR000008">
    <property type="entry name" value="C2_dom"/>
</dbReference>
<protein>
    <submittedName>
        <fullName evidence="4">Elicitor-responsive protein 1</fullName>
    </submittedName>
</protein>
<sequence length="148" mass="17086">MTIGIMEVTLLGARDLQNTDCFGKIDPYVLIQYKNEAQKSCVARGRGRNPVLWNEKFRFNVEYTNKGIDHHKLVLKLMDRSLFFTPDAFLGQTIIYLKELFEIGVEEGKAELSIKKYRVVSSNRTYHGEIKVGITFTAKEEIDHVQQQ</sequence>
<gene>
    <name evidence="4" type="ORF">F511_28217</name>
</gene>
<keyword evidence="5" id="KW-1185">Reference proteome</keyword>
<keyword evidence="2" id="KW-0106">Calcium</keyword>
<evidence type="ECO:0000256" key="1">
    <source>
        <dbReference type="ARBA" id="ARBA00022723"/>
    </source>
</evidence>
<evidence type="ECO:0000313" key="5">
    <source>
        <dbReference type="Proteomes" id="UP000250235"/>
    </source>
</evidence>
<dbReference type="SUPFAM" id="SSF49562">
    <property type="entry name" value="C2 domain (Calcium/lipid-binding domain, CaLB)"/>
    <property type="match status" value="1"/>
</dbReference>
<dbReference type="Gene3D" id="2.60.40.150">
    <property type="entry name" value="C2 domain"/>
    <property type="match status" value="1"/>
</dbReference>
<dbReference type="AlphaFoldDB" id="A0A2Z7B786"/>
<dbReference type="PANTHER" id="PTHR46502:SF15">
    <property type="entry name" value="16 KDA PHLOEM PROTEIN 1"/>
    <property type="match status" value="1"/>
</dbReference>
<evidence type="ECO:0000259" key="3">
    <source>
        <dbReference type="PROSITE" id="PS50004"/>
    </source>
</evidence>
<dbReference type="GO" id="GO:0046872">
    <property type="term" value="F:metal ion binding"/>
    <property type="evidence" value="ECO:0007669"/>
    <property type="project" value="UniProtKB-KW"/>
</dbReference>
<evidence type="ECO:0000256" key="2">
    <source>
        <dbReference type="ARBA" id="ARBA00022837"/>
    </source>
</evidence>
<dbReference type="Proteomes" id="UP000250235">
    <property type="component" value="Unassembled WGS sequence"/>
</dbReference>
<feature type="domain" description="C2" evidence="3">
    <location>
        <begin position="1"/>
        <end position="110"/>
    </location>
</feature>
<dbReference type="PANTHER" id="PTHR46502">
    <property type="entry name" value="C2 DOMAIN-CONTAINING"/>
    <property type="match status" value="1"/>
</dbReference>
<accession>A0A2Z7B786</accession>
<dbReference type="Pfam" id="PF00168">
    <property type="entry name" value="C2"/>
    <property type="match status" value="1"/>
</dbReference>
<dbReference type="InterPro" id="IPR035892">
    <property type="entry name" value="C2_domain_sf"/>
</dbReference>
<dbReference type="SMART" id="SM00239">
    <property type="entry name" value="C2"/>
    <property type="match status" value="1"/>
</dbReference>
<reference evidence="4 5" key="1">
    <citation type="journal article" date="2015" name="Proc. Natl. Acad. Sci. U.S.A.">
        <title>The resurrection genome of Boea hygrometrica: A blueprint for survival of dehydration.</title>
        <authorList>
            <person name="Xiao L."/>
            <person name="Yang G."/>
            <person name="Zhang L."/>
            <person name="Yang X."/>
            <person name="Zhao S."/>
            <person name="Ji Z."/>
            <person name="Zhou Q."/>
            <person name="Hu M."/>
            <person name="Wang Y."/>
            <person name="Chen M."/>
            <person name="Xu Y."/>
            <person name="Jin H."/>
            <person name="Xiao X."/>
            <person name="Hu G."/>
            <person name="Bao F."/>
            <person name="Hu Y."/>
            <person name="Wan P."/>
            <person name="Li L."/>
            <person name="Deng X."/>
            <person name="Kuang T."/>
            <person name="Xiang C."/>
            <person name="Zhu J.K."/>
            <person name="Oliver M.J."/>
            <person name="He Y."/>
        </authorList>
    </citation>
    <scope>NUCLEOTIDE SEQUENCE [LARGE SCALE GENOMIC DNA]</scope>
    <source>
        <strain evidence="5">cv. XS01</strain>
    </source>
</reference>
<organism evidence="4 5">
    <name type="scientific">Dorcoceras hygrometricum</name>
    <dbReference type="NCBI Taxonomy" id="472368"/>
    <lineage>
        <taxon>Eukaryota</taxon>
        <taxon>Viridiplantae</taxon>
        <taxon>Streptophyta</taxon>
        <taxon>Embryophyta</taxon>
        <taxon>Tracheophyta</taxon>
        <taxon>Spermatophyta</taxon>
        <taxon>Magnoliopsida</taxon>
        <taxon>eudicotyledons</taxon>
        <taxon>Gunneridae</taxon>
        <taxon>Pentapetalae</taxon>
        <taxon>asterids</taxon>
        <taxon>lamiids</taxon>
        <taxon>Lamiales</taxon>
        <taxon>Gesneriaceae</taxon>
        <taxon>Didymocarpoideae</taxon>
        <taxon>Trichosporeae</taxon>
        <taxon>Loxocarpinae</taxon>
        <taxon>Dorcoceras</taxon>
    </lineage>
</organism>
<proteinExistence type="predicted"/>
<keyword evidence="1" id="KW-0479">Metal-binding</keyword>
<dbReference type="EMBL" id="KV008320">
    <property type="protein sequence ID" value="KZV30324.1"/>
    <property type="molecule type" value="Genomic_DNA"/>
</dbReference>